<gene>
    <name evidence="1" type="ORF">SAMN02949497_1738</name>
</gene>
<evidence type="ECO:0000313" key="2">
    <source>
        <dbReference type="Proteomes" id="UP000192923"/>
    </source>
</evidence>
<proteinExistence type="predicted"/>
<dbReference type="EMBL" id="FXAM01000001">
    <property type="protein sequence ID" value="SMF94423.1"/>
    <property type="molecule type" value="Genomic_DNA"/>
</dbReference>
<dbReference type="RefSeq" id="WP_085211792.1">
    <property type="nucleotide sequence ID" value="NZ_FXAM01000001.1"/>
</dbReference>
<sequence>MNKLAALAQFLYALDLVASEQIDAWAEDMSLVPRYQSRGDGGVILFERWYTAWFVFERWPHQNIDVDILLSHIMVWLLANDPERDRDRGETDPEIDVDILDNNLADLTVTIRFREEVGIVPDAAGAIEYQGQRWRVETPAVWPAEAGEIA</sequence>
<accession>A0A1Y6D0Q4</accession>
<name>A0A1Y6D0Q4_9GAMM</name>
<evidence type="ECO:0000313" key="1">
    <source>
        <dbReference type="EMBL" id="SMF94423.1"/>
    </source>
</evidence>
<keyword evidence="2" id="KW-1185">Reference proteome</keyword>
<dbReference type="STRING" id="1760988.SAMN02949497_1738"/>
<protein>
    <submittedName>
        <fullName evidence="1">P2 phage tail completion protein R (GpR)</fullName>
    </submittedName>
</protein>
<dbReference type="AlphaFoldDB" id="A0A1Y6D0Q4"/>
<dbReference type="Pfam" id="PF06891">
    <property type="entry name" value="P2_Phage_GpR"/>
    <property type="match status" value="1"/>
</dbReference>
<organism evidence="1 2">
    <name type="scientific">Methylomagnum ishizawai</name>
    <dbReference type="NCBI Taxonomy" id="1760988"/>
    <lineage>
        <taxon>Bacteria</taxon>
        <taxon>Pseudomonadati</taxon>
        <taxon>Pseudomonadota</taxon>
        <taxon>Gammaproteobacteria</taxon>
        <taxon>Methylococcales</taxon>
        <taxon>Methylococcaceae</taxon>
        <taxon>Methylomagnum</taxon>
    </lineage>
</organism>
<reference evidence="1 2" key="1">
    <citation type="submission" date="2016-12" db="EMBL/GenBank/DDBJ databases">
        <authorList>
            <person name="Song W.-J."/>
            <person name="Kurnit D.M."/>
        </authorList>
    </citation>
    <scope>NUCLEOTIDE SEQUENCE [LARGE SCALE GENOMIC DNA]</scope>
    <source>
        <strain evidence="1 2">175</strain>
    </source>
</reference>
<dbReference type="OrthoDB" id="6429084at2"/>
<dbReference type="Proteomes" id="UP000192923">
    <property type="component" value="Unassembled WGS sequence"/>
</dbReference>
<dbReference type="InterPro" id="IPR009678">
    <property type="entry name" value="Phage_tail_completion_R"/>
</dbReference>